<accession>A0AAD7QKY3</accession>
<evidence type="ECO:0000313" key="3">
    <source>
        <dbReference type="Proteomes" id="UP001217417"/>
    </source>
</evidence>
<feature type="transmembrane region" description="Helical" evidence="1">
    <location>
        <begin position="21"/>
        <end position="44"/>
    </location>
</feature>
<protein>
    <submittedName>
        <fullName evidence="2">Uncharacterized protein</fullName>
    </submittedName>
</protein>
<keyword evidence="1" id="KW-0472">Membrane</keyword>
<dbReference type="EMBL" id="JARPMG010000012">
    <property type="protein sequence ID" value="KAJ8097153.1"/>
    <property type="molecule type" value="Genomic_DNA"/>
</dbReference>
<name>A0AAD7QKY3_9ASCO</name>
<keyword evidence="1" id="KW-1133">Transmembrane helix</keyword>
<dbReference type="AlphaFoldDB" id="A0AAD7QKY3"/>
<feature type="transmembrane region" description="Helical" evidence="1">
    <location>
        <begin position="50"/>
        <end position="67"/>
    </location>
</feature>
<evidence type="ECO:0000313" key="2">
    <source>
        <dbReference type="EMBL" id="KAJ8097153.1"/>
    </source>
</evidence>
<dbReference type="RefSeq" id="XP_056040603.1">
    <property type="nucleotide sequence ID" value="XM_056190985.1"/>
</dbReference>
<proteinExistence type="predicted"/>
<gene>
    <name evidence="2" type="ORF">POJ06DRAFT_40426</name>
</gene>
<keyword evidence="3" id="KW-1185">Reference proteome</keyword>
<sequence length="129" mass="14467">MEFRRILQVRRLKYSQGDFRRYLSTMITGAQSNLLGLACFPSFLDLYLPSAVLIYCLFVNFMSNYVADTGDPRRQEPLCSLRCALTVCLTRGNGCAPATISTAILILAKTLPYPELHSNGKKSRVLRSP</sequence>
<reference evidence="2" key="1">
    <citation type="submission" date="2023-03" db="EMBL/GenBank/DDBJ databases">
        <title>Near-Complete genome sequence of Lipomyces tetrasporous NRRL Y-64009, an oleaginous yeast capable of growing on lignocellulosic hydrolysates.</title>
        <authorList>
            <consortium name="Lawrence Berkeley National Laboratory"/>
            <person name="Jagtap S.S."/>
            <person name="Liu J.-J."/>
            <person name="Walukiewicz H.E."/>
            <person name="Pangilinan J."/>
            <person name="Lipzen A."/>
            <person name="Ahrendt S."/>
            <person name="Koriabine M."/>
            <person name="Cobaugh K."/>
            <person name="Salamov A."/>
            <person name="Yoshinaga Y."/>
            <person name="Ng V."/>
            <person name="Daum C."/>
            <person name="Grigoriev I.V."/>
            <person name="Slininger P.J."/>
            <person name="Dien B.S."/>
            <person name="Jin Y.-S."/>
            <person name="Rao C.V."/>
        </authorList>
    </citation>
    <scope>NUCLEOTIDE SEQUENCE</scope>
    <source>
        <strain evidence="2">NRRL Y-64009</strain>
    </source>
</reference>
<comment type="caution">
    <text evidence="2">The sequence shown here is derived from an EMBL/GenBank/DDBJ whole genome shotgun (WGS) entry which is preliminary data.</text>
</comment>
<organism evidence="2 3">
    <name type="scientific">Lipomyces tetrasporus</name>
    <dbReference type="NCBI Taxonomy" id="54092"/>
    <lineage>
        <taxon>Eukaryota</taxon>
        <taxon>Fungi</taxon>
        <taxon>Dikarya</taxon>
        <taxon>Ascomycota</taxon>
        <taxon>Saccharomycotina</taxon>
        <taxon>Lipomycetes</taxon>
        <taxon>Lipomycetales</taxon>
        <taxon>Lipomycetaceae</taxon>
        <taxon>Lipomyces</taxon>
    </lineage>
</organism>
<dbReference type="Proteomes" id="UP001217417">
    <property type="component" value="Unassembled WGS sequence"/>
</dbReference>
<evidence type="ECO:0000256" key="1">
    <source>
        <dbReference type="SAM" id="Phobius"/>
    </source>
</evidence>
<dbReference type="GeneID" id="80886151"/>
<keyword evidence="1" id="KW-0812">Transmembrane</keyword>